<evidence type="ECO:0000313" key="2">
    <source>
        <dbReference type="Proteomes" id="UP000637628"/>
    </source>
</evidence>
<gene>
    <name evidence="1" type="ORF">Adu01nite_15630</name>
</gene>
<sequence length="72" mass="8244">MEMWHETAGLFRSHGLPAAGRLVYLRAGRYRSGEQAATDQARYYFGLGPRPSLDDIRAIADHYPVFRITYRA</sequence>
<evidence type="ECO:0000313" key="1">
    <source>
        <dbReference type="EMBL" id="GIE00213.1"/>
    </source>
</evidence>
<dbReference type="EMBL" id="BOML01000013">
    <property type="protein sequence ID" value="GIE00213.1"/>
    <property type="molecule type" value="Genomic_DNA"/>
</dbReference>
<organism evidence="1 2">
    <name type="scientific">Paractinoplanes durhamensis</name>
    <dbReference type="NCBI Taxonomy" id="113563"/>
    <lineage>
        <taxon>Bacteria</taxon>
        <taxon>Bacillati</taxon>
        <taxon>Actinomycetota</taxon>
        <taxon>Actinomycetes</taxon>
        <taxon>Micromonosporales</taxon>
        <taxon>Micromonosporaceae</taxon>
        <taxon>Paractinoplanes</taxon>
    </lineage>
</organism>
<comment type="caution">
    <text evidence="1">The sequence shown here is derived from an EMBL/GenBank/DDBJ whole genome shotgun (WGS) entry which is preliminary data.</text>
</comment>
<protein>
    <submittedName>
        <fullName evidence="1">Uncharacterized protein</fullName>
    </submittedName>
</protein>
<proteinExistence type="predicted"/>
<accession>A0ABQ3YRJ8</accession>
<name>A0ABQ3YRJ8_9ACTN</name>
<reference evidence="1 2" key="1">
    <citation type="submission" date="2021-01" db="EMBL/GenBank/DDBJ databases">
        <title>Whole genome shotgun sequence of Actinoplanes durhamensis NBRC 14914.</title>
        <authorList>
            <person name="Komaki H."/>
            <person name="Tamura T."/>
        </authorList>
    </citation>
    <scope>NUCLEOTIDE SEQUENCE [LARGE SCALE GENOMIC DNA]</scope>
    <source>
        <strain evidence="1 2">NBRC 14914</strain>
    </source>
</reference>
<dbReference type="Proteomes" id="UP000637628">
    <property type="component" value="Unassembled WGS sequence"/>
</dbReference>
<keyword evidence="2" id="KW-1185">Reference proteome</keyword>